<evidence type="ECO:0000313" key="3">
    <source>
        <dbReference type="Proteomes" id="UP000530660"/>
    </source>
</evidence>
<keyword evidence="1" id="KW-0472">Membrane</keyword>
<evidence type="ECO:0000313" key="2">
    <source>
        <dbReference type="EMBL" id="KAF6002347.1"/>
    </source>
</evidence>
<feature type="transmembrane region" description="Helical" evidence="1">
    <location>
        <begin position="329"/>
        <end position="356"/>
    </location>
</feature>
<dbReference type="AlphaFoldDB" id="A0A7J7IIM5"/>
<name>A0A7J7IIM5_9RHOD</name>
<keyword evidence="1" id="KW-1133">Transmembrane helix</keyword>
<organism evidence="2 3">
    <name type="scientific">Cyanidiococcus yangmingshanensis</name>
    <dbReference type="NCBI Taxonomy" id="2690220"/>
    <lineage>
        <taxon>Eukaryota</taxon>
        <taxon>Rhodophyta</taxon>
        <taxon>Bangiophyceae</taxon>
        <taxon>Cyanidiales</taxon>
        <taxon>Cyanidiaceae</taxon>
        <taxon>Cyanidiococcus</taxon>
    </lineage>
</organism>
<feature type="transmembrane region" description="Helical" evidence="1">
    <location>
        <begin position="51"/>
        <end position="73"/>
    </location>
</feature>
<proteinExistence type="predicted"/>
<comment type="caution">
    <text evidence="2">The sequence shown here is derived from an EMBL/GenBank/DDBJ whole genome shotgun (WGS) entry which is preliminary data.</text>
</comment>
<reference evidence="2 3" key="1">
    <citation type="journal article" date="2020" name="J. Phycol.">
        <title>Comparative genome analysis reveals Cyanidiococcus gen. nov., a new extremophilic red algal genus sister to Cyanidioschyzon (Cyanidioschyzonaceae, Rhodophyta).</title>
        <authorList>
            <person name="Liu S.-L."/>
            <person name="Chiang Y.-R."/>
            <person name="Yoon H.S."/>
            <person name="Fu H.-Y."/>
        </authorList>
    </citation>
    <scope>NUCLEOTIDE SEQUENCE [LARGE SCALE GENOMIC DNA]</scope>
    <source>
        <strain evidence="2 3">THAL066</strain>
    </source>
</reference>
<feature type="transmembrane region" description="Helical" evidence="1">
    <location>
        <begin position="266"/>
        <end position="291"/>
    </location>
</feature>
<feature type="transmembrane region" description="Helical" evidence="1">
    <location>
        <begin position="149"/>
        <end position="174"/>
    </location>
</feature>
<protein>
    <submittedName>
        <fullName evidence="2">Uncharacterized protein</fullName>
    </submittedName>
</protein>
<dbReference type="EMBL" id="VWRR01000010">
    <property type="protein sequence ID" value="KAF6002347.1"/>
    <property type="molecule type" value="Genomic_DNA"/>
</dbReference>
<keyword evidence="1" id="KW-0812">Transmembrane</keyword>
<evidence type="ECO:0000256" key="1">
    <source>
        <dbReference type="SAM" id="Phobius"/>
    </source>
</evidence>
<gene>
    <name evidence="2" type="ORF">F1559_000389</name>
</gene>
<sequence length="471" mass="50441">MNSSLSAASSTNVTVIDGGLVSYFHHYPRILGASNQFEVTVGYFAGVGYTIIPYVAVALFFLVVGLVFLCVPWRALLCLPSRPVTSAYTAEPATFFYAKDAKRDGKEAEPFSDEDSSVGPSAPTLEQPMFSRPEAAPSCRFFPPPLCSVYIVSVSIGLVLLAAAAAIALGGVIVSHNSLDDTLDIVHQGSQSVRQQGKFVVALYTNASGLLQALIPRLALIAPSSSLSGLNVSDIPAQAEQIYQDVVNVLDDLDNGLGSVHLAESIHFGLMLACAIVLLVLAFLTALAVYLSCHYALQREAAEASWTSNEEPPAPVALRRTYRRHVWTIRLALCAPVLFVALSWVGLGVSVAYGVLNGDLCTAASARQVQLLHGENIHGNTGGPDHVSSHSLDHLIYCPAVTSLTNVLNEQQSDLDKVSAALYPTLHRNLTLENYQEVIQTFEASGGVLADLLRGDLSEGEQILSYAQQWN</sequence>
<dbReference type="Proteomes" id="UP000530660">
    <property type="component" value="Unassembled WGS sequence"/>
</dbReference>
<dbReference type="OrthoDB" id="10471526at2759"/>
<accession>A0A7J7IIM5</accession>
<keyword evidence="3" id="KW-1185">Reference proteome</keyword>